<dbReference type="AlphaFoldDB" id="A0A182F317"/>
<reference evidence="1" key="2">
    <citation type="submission" date="2022-08" db="UniProtKB">
        <authorList>
            <consortium name="EnsemblMetazoa"/>
        </authorList>
    </citation>
    <scope>IDENTIFICATION</scope>
    <source>
        <strain evidence="1">STECLA/ALBI9_A</strain>
    </source>
</reference>
<name>A0A182F317_ANOAL</name>
<sequence>MHPNGQPTYHNGYHHLQQQQQQQQQAHFYNNQHQHQQQHYNVVYQQQHPHRFGSTSATSRRICAPRIISHTTATASARMLDGGPARPLHRASCAKRKLSYNELPGGGTSCGQTARPEDGRGYGAQILKPHRGHPSPINNKHTSSAIATNTTITTADYATSTLTRFVSSIPMSNRPETIDERGTRTSKKHFGILRHSSTDAPKMSETRMALGLWGVVTSFLSPRCHSSLHPALKKKPNLEPALGCNGR</sequence>
<dbReference type="VEuPathDB" id="VectorBase:AALB000852"/>
<organism evidence="1 2">
    <name type="scientific">Anopheles albimanus</name>
    <name type="common">New world malaria mosquito</name>
    <dbReference type="NCBI Taxonomy" id="7167"/>
    <lineage>
        <taxon>Eukaryota</taxon>
        <taxon>Metazoa</taxon>
        <taxon>Ecdysozoa</taxon>
        <taxon>Arthropoda</taxon>
        <taxon>Hexapoda</taxon>
        <taxon>Insecta</taxon>
        <taxon>Pterygota</taxon>
        <taxon>Neoptera</taxon>
        <taxon>Endopterygota</taxon>
        <taxon>Diptera</taxon>
        <taxon>Nematocera</taxon>
        <taxon>Culicoidea</taxon>
        <taxon>Culicidae</taxon>
        <taxon>Anophelinae</taxon>
        <taxon>Anopheles</taxon>
    </lineage>
</organism>
<proteinExistence type="predicted"/>
<protein>
    <submittedName>
        <fullName evidence="1">Uncharacterized protein</fullName>
    </submittedName>
</protein>
<dbReference type="EnsemblMetazoa" id="AALB000852-RA">
    <property type="protein sequence ID" value="AALB000852-PA"/>
    <property type="gene ID" value="AALB000852"/>
</dbReference>
<keyword evidence="2" id="KW-1185">Reference proteome</keyword>
<evidence type="ECO:0000313" key="1">
    <source>
        <dbReference type="EnsemblMetazoa" id="AALB000852-PA"/>
    </source>
</evidence>
<evidence type="ECO:0000313" key="2">
    <source>
        <dbReference type="Proteomes" id="UP000069272"/>
    </source>
</evidence>
<accession>A0A182F317</accession>
<reference evidence="1 2" key="1">
    <citation type="journal article" date="2017" name="G3 (Bethesda)">
        <title>The Physical Genome Mapping of Anopheles albimanus Corrected Scaffold Misassemblies and Identified Interarm Rearrangements in Genus Anopheles.</title>
        <authorList>
            <person name="Artemov G.N."/>
            <person name="Peery A.N."/>
            <person name="Jiang X."/>
            <person name="Tu Z."/>
            <person name="Stegniy V.N."/>
            <person name="Sharakhova M.V."/>
            <person name="Sharakhov I.V."/>
        </authorList>
    </citation>
    <scope>NUCLEOTIDE SEQUENCE [LARGE SCALE GENOMIC DNA]</scope>
    <source>
        <strain evidence="1 2">ALBI9_A</strain>
    </source>
</reference>
<dbReference type="Proteomes" id="UP000069272">
    <property type="component" value="Chromosome 2L"/>
</dbReference>